<protein>
    <submittedName>
        <fullName evidence="1">Uncharacterized protein</fullName>
    </submittedName>
</protein>
<evidence type="ECO:0000313" key="2">
    <source>
        <dbReference type="Proteomes" id="UP000241769"/>
    </source>
</evidence>
<organism evidence="1 2">
    <name type="scientific">Planoprotostelium fungivorum</name>
    <dbReference type="NCBI Taxonomy" id="1890364"/>
    <lineage>
        <taxon>Eukaryota</taxon>
        <taxon>Amoebozoa</taxon>
        <taxon>Evosea</taxon>
        <taxon>Variosea</taxon>
        <taxon>Cavosteliida</taxon>
        <taxon>Cavosteliaceae</taxon>
        <taxon>Planoprotostelium</taxon>
    </lineage>
</organism>
<dbReference type="EMBL" id="MDYQ01000100">
    <property type="protein sequence ID" value="PRP82591.1"/>
    <property type="molecule type" value="Genomic_DNA"/>
</dbReference>
<sequence>MKHYSLSNGQQLSEWLVLGSFSVRQHRPDCIVNDPPQYINTEVIANTTTIPKPKTFSDTVCTLDEESPSAQHQIDDASRTMAVLNVHVAYTLTLMTRDNRSAFFLLCFIALAAASWEDCTWEDTKNGLLYNFTDPNNGHYGYWHGKDWTGLVQWTFTLCQPIVPGLVRCNTETSVCRERSYSWWWPYYAYPTSVIDQSAVFDEPTVPGAIASFRQRGLLYGDSAIVDLFCDPTARIESGEVSTVEIVDGVYKASWKLRQICNKPTKTTASPVVHQLHE</sequence>
<evidence type="ECO:0000313" key="1">
    <source>
        <dbReference type="EMBL" id="PRP82591.1"/>
    </source>
</evidence>
<accession>A0A2P6NF79</accession>
<name>A0A2P6NF79_9EUKA</name>
<comment type="caution">
    <text evidence="1">The sequence shown here is derived from an EMBL/GenBank/DDBJ whole genome shotgun (WGS) entry which is preliminary data.</text>
</comment>
<dbReference type="InParanoid" id="A0A2P6NF79"/>
<dbReference type="Proteomes" id="UP000241769">
    <property type="component" value="Unassembled WGS sequence"/>
</dbReference>
<reference evidence="1 2" key="1">
    <citation type="journal article" date="2018" name="Genome Biol. Evol.">
        <title>Multiple Roots of Fruiting Body Formation in Amoebozoa.</title>
        <authorList>
            <person name="Hillmann F."/>
            <person name="Forbes G."/>
            <person name="Novohradska S."/>
            <person name="Ferling I."/>
            <person name="Riege K."/>
            <person name="Groth M."/>
            <person name="Westermann M."/>
            <person name="Marz M."/>
            <person name="Spaller T."/>
            <person name="Winckler T."/>
            <person name="Schaap P."/>
            <person name="Glockner G."/>
        </authorList>
    </citation>
    <scope>NUCLEOTIDE SEQUENCE [LARGE SCALE GENOMIC DNA]</scope>
    <source>
        <strain evidence="1 2">Jena</strain>
    </source>
</reference>
<proteinExistence type="predicted"/>
<dbReference type="AlphaFoldDB" id="A0A2P6NF79"/>
<keyword evidence="2" id="KW-1185">Reference proteome</keyword>
<gene>
    <name evidence="1" type="ORF">PROFUN_04896</name>
</gene>